<evidence type="ECO:0000256" key="1">
    <source>
        <dbReference type="ARBA" id="ARBA00022737"/>
    </source>
</evidence>
<feature type="region of interest" description="Disordered" evidence="3">
    <location>
        <begin position="1212"/>
        <end position="1233"/>
    </location>
</feature>
<dbReference type="PANTHER" id="PTHR22872:SF2">
    <property type="entry name" value="INHIBITOR OF BRUTON TYROSINE KINASE"/>
    <property type="match status" value="1"/>
</dbReference>
<dbReference type="STRING" id="914237.A0A1E1KE74"/>
<name>A0A1E1KE74_9HELO</name>
<dbReference type="InterPro" id="IPR009091">
    <property type="entry name" value="RCC1/BLIP-II"/>
</dbReference>
<evidence type="ECO:0000256" key="2">
    <source>
        <dbReference type="PROSITE-ProRule" id="PRU00235"/>
    </source>
</evidence>
<dbReference type="Pfam" id="PF12796">
    <property type="entry name" value="Ank_2"/>
    <property type="match status" value="1"/>
</dbReference>
<feature type="domain" description="BTB" evidence="4">
    <location>
        <begin position="920"/>
        <end position="991"/>
    </location>
</feature>
<protein>
    <submittedName>
        <fullName evidence="5">Related to myosin-like protein</fullName>
    </submittedName>
</protein>
<dbReference type="InterPro" id="IPR036770">
    <property type="entry name" value="Ankyrin_rpt-contain_sf"/>
</dbReference>
<feature type="compositionally biased region" description="Low complexity" evidence="3">
    <location>
        <begin position="1375"/>
        <end position="1402"/>
    </location>
</feature>
<keyword evidence="1" id="KW-0677">Repeat</keyword>
<feature type="region of interest" description="Disordered" evidence="3">
    <location>
        <begin position="1294"/>
        <end position="1444"/>
    </location>
</feature>
<dbReference type="InterPro" id="IPR011333">
    <property type="entry name" value="SKP1/BTB/POZ_sf"/>
</dbReference>
<dbReference type="SMART" id="SM00248">
    <property type="entry name" value="ANK"/>
    <property type="match status" value="2"/>
</dbReference>
<dbReference type="SUPFAM" id="SSF48403">
    <property type="entry name" value="Ankyrin repeat"/>
    <property type="match status" value="1"/>
</dbReference>
<evidence type="ECO:0000313" key="5">
    <source>
        <dbReference type="EMBL" id="CZS96338.1"/>
    </source>
</evidence>
<feature type="region of interest" description="Disordered" evidence="3">
    <location>
        <begin position="1503"/>
        <end position="1572"/>
    </location>
</feature>
<feature type="compositionally biased region" description="Polar residues" evidence="3">
    <location>
        <begin position="1332"/>
        <end position="1345"/>
    </location>
</feature>
<proteinExistence type="predicted"/>
<dbReference type="Pfam" id="PF13540">
    <property type="entry name" value="RCC1_2"/>
    <property type="match status" value="1"/>
</dbReference>
<reference evidence="6" key="1">
    <citation type="submission" date="2016-03" db="EMBL/GenBank/DDBJ databases">
        <authorList>
            <person name="Ploux O."/>
        </authorList>
    </citation>
    <scope>NUCLEOTIDE SEQUENCE [LARGE SCALE GENOMIC DNA]</scope>
    <source>
        <strain evidence="6">UK7</strain>
    </source>
</reference>
<dbReference type="InterPro" id="IPR002110">
    <property type="entry name" value="Ankyrin_rpt"/>
</dbReference>
<dbReference type="SUPFAM" id="SSF54695">
    <property type="entry name" value="POZ domain"/>
    <property type="match status" value="1"/>
</dbReference>
<feature type="compositionally biased region" description="Gly residues" evidence="3">
    <location>
        <begin position="1532"/>
        <end position="1552"/>
    </location>
</feature>
<dbReference type="CDD" id="cd18186">
    <property type="entry name" value="BTB_POZ_ZBTB_KLHL-like"/>
    <property type="match status" value="1"/>
</dbReference>
<sequence length="1572" mass="172207">MSNLLWKFYHNEDVEKFRHLLSSGSQATQYTPKNGALGNTQSWGSITGSQGGFATSPRNVTKHRKVSGQQVAAGSKGLNTSLNRADVNGRDHAGLTILHRAASSNSKVTTSFALALLEHPAIDIYVQDTENGWTALHRALYFGNITVARAIVEKDNQDLGSHVGIAVQRAASSVIKVKDYEGNSPFDVYNATIARRSLLVDNHGDGSDDETDDAALVEAGSVEFNPFTYSIDGDEVFAWGSSRNHGLGFKDQDDRQHPEKIVLKRPDHLLFRFYREYVESSEAKDSAFIKPSSLPKSVLELPTLITNRPITIQDMELSKLHSAILTTDPESNLYMCGFGPGGRLGTGDEITRFSYVPIEEGALAGRKVSKIALGQNHSLAVTSDGSLMSWGTNTYGQLGYTLPRPAMKDEEPVCSTPRQIFGPLKREAIVGITASAIHSVAHTSTSLFTWGKNEGQLGLMDSDSRSLETQPVPRKVAASLFKAAITMVSAINSATVVLLANHTVCVFTNYGYNIVKFPLSESFANYHLKSNALTTRYESTTNHISHITAGGDTIGAVSSRGDLFTVSVRSTPTNATTSTTNPAKIKDSLSAPERVWSLRKGHWDGVKSVGITENGSVIVCTQAGAVWRRVKRANIKDAFLETKTFRRKDFKFQRVPGLTKVASVRSTTFGVYAAIRKDCDVTRTQIAVNEQGLWSDLARLLSIRDIQASEVPHDEEDTDTPRFWAPALPKDLFEPLKRAVLISPDLEGDVCRLFAGQPPDDSYDVNIATSSSEVRIPMHGFILSRSPVIRKLMKDFRLTSSASVPDVLVIRNSLGTTGDPMNAADIAKPEILFQGIDFITLINLAVYLYTDTVIDVWHFTRHSPKMAYRYRQVRVEVMKIAGHLKISKLEAAVRLMSEPDRQMNIDMAGALQDATFFNDGDTIIELAGSEVRVHSAILCQRCPFFEGLFNGRAGGQWLAERRNFNSDAVRIDLKHVQPEAFHLVLRYIYADAGDELFDDIIASDIDEFSELLMDVLAISDELMLDRLSQICQRVMGRFVNTRNVCNLLNAVAPCAVTAFKDSALEYLCLQLESMLESHLLNDLDSDLLLELDEVVRANQLNCLPFAKSGRAELLLHERHPDLAEDIHEERQRRVKEMAYRVTPKDDDHRLSTSYRGRIGSLDDHAPGSPSQEKLRRKLKVARNAPFSPSIRPKDSTADLMFDMDDDEVLAAESPLTLKPSTDSKESNAGGSEIRKLSWAEPRYAPDGENLLATSAGLGVQYPVEGQPIGTKTWLSPALPSSKLDMKEIMAQASSSRTSALSQSLSAQKAEDEAANKQARLKLSQKERKRQQLMMQQSNEKPQISLNKEDGKPASPWQVAGLGSKTSLKDVLSEPKPSADLAAKSLASPSPSHSSAPRRTASPDTRFAGQSRSGNNSSNAKKGQSSSAGSLRPSIDTRFAKSSPIVPHSKSYTTLVGKAEPSLQLSMSDIIGQQRREQEVIKEAVAKRSLQEIQEEQAFQEWWDQESKRAQEQEVARSKNNQFAKNSKSGSSRGKGGSIGRGGRGRGGAGAGGDDTPSRGRGRGGSGKAAGPS</sequence>
<dbReference type="PROSITE" id="PS50012">
    <property type="entry name" value="RCC1_3"/>
    <property type="match status" value="3"/>
</dbReference>
<dbReference type="PANTHER" id="PTHR22872">
    <property type="entry name" value="BTK-BINDING PROTEIN-RELATED"/>
    <property type="match status" value="1"/>
</dbReference>
<dbReference type="Proteomes" id="UP000178129">
    <property type="component" value="Unassembled WGS sequence"/>
</dbReference>
<dbReference type="EMBL" id="FJUW01000012">
    <property type="protein sequence ID" value="CZS96338.1"/>
    <property type="molecule type" value="Genomic_DNA"/>
</dbReference>
<feature type="compositionally biased region" description="Basic and acidic residues" evidence="3">
    <location>
        <begin position="1504"/>
        <end position="1516"/>
    </location>
</feature>
<evidence type="ECO:0000259" key="4">
    <source>
        <dbReference type="PROSITE" id="PS50097"/>
    </source>
</evidence>
<dbReference type="InParanoid" id="A0A1E1KE74"/>
<dbReference type="InterPro" id="IPR000408">
    <property type="entry name" value="Reg_chr_condens"/>
</dbReference>
<feature type="repeat" description="RCC1" evidence="2">
    <location>
        <begin position="445"/>
        <end position="501"/>
    </location>
</feature>
<feature type="compositionally biased region" description="Polar residues" evidence="3">
    <location>
        <begin position="1407"/>
        <end position="1428"/>
    </location>
</feature>
<feature type="region of interest" description="Disordered" evidence="3">
    <location>
        <begin position="1143"/>
        <end position="1198"/>
    </location>
</feature>
<dbReference type="PROSITE" id="PS50097">
    <property type="entry name" value="BTB"/>
    <property type="match status" value="1"/>
</dbReference>
<accession>A0A1E1KE74</accession>
<dbReference type="Gene3D" id="3.30.710.10">
    <property type="entry name" value="Potassium Channel Kv1.1, Chain A"/>
    <property type="match status" value="1"/>
</dbReference>
<feature type="repeat" description="RCC1" evidence="2">
    <location>
        <begin position="331"/>
        <end position="384"/>
    </location>
</feature>
<dbReference type="Gene3D" id="1.25.40.20">
    <property type="entry name" value="Ankyrin repeat-containing domain"/>
    <property type="match status" value="1"/>
</dbReference>
<comment type="caution">
    <text evidence="5">The sequence shown here is derived from an EMBL/GenBank/DDBJ whole genome shotgun (WGS) entry which is preliminary data.</text>
</comment>
<feature type="repeat" description="RCC1" evidence="2">
    <location>
        <begin position="385"/>
        <end position="445"/>
    </location>
</feature>
<dbReference type="SUPFAM" id="SSF50985">
    <property type="entry name" value="RCC1/BLIP-II"/>
    <property type="match status" value="1"/>
</dbReference>
<feature type="compositionally biased region" description="Low complexity" evidence="3">
    <location>
        <begin position="1294"/>
        <end position="1307"/>
    </location>
</feature>
<dbReference type="Gene3D" id="2.130.10.30">
    <property type="entry name" value="Regulator of chromosome condensation 1/beta-lactamase-inhibitor protein II"/>
    <property type="match status" value="1"/>
</dbReference>
<dbReference type="Pfam" id="PF00651">
    <property type="entry name" value="BTB"/>
    <property type="match status" value="1"/>
</dbReference>
<organism evidence="5 6">
    <name type="scientific">Rhynchosporium graminicola</name>
    <dbReference type="NCBI Taxonomy" id="2792576"/>
    <lineage>
        <taxon>Eukaryota</taxon>
        <taxon>Fungi</taxon>
        <taxon>Dikarya</taxon>
        <taxon>Ascomycota</taxon>
        <taxon>Pezizomycotina</taxon>
        <taxon>Leotiomycetes</taxon>
        <taxon>Helotiales</taxon>
        <taxon>Ploettnerulaceae</taxon>
        <taxon>Rhynchosporium</taxon>
    </lineage>
</organism>
<feature type="compositionally biased region" description="Gly residues" evidence="3">
    <location>
        <begin position="1562"/>
        <end position="1572"/>
    </location>
</feature>
<gene>
    <name evidence="5" type="ORF">RCO7_04939</name>
</gene>
<evidence type="ECO:0000313" key="6">
    <source>
        <dbReference type="Proteomes" id="UP000178129"/>
    </source>
</evidence>
<dbReference type="InterPro" id="IPR051625">
    <property type="entry name" value="Signaling_Regulatory_Domain"/>
</dbReference>
<dbReference type="SMART" id="SM00225">
    <property type="entry name" value="BTB"/>
    <property type="match status" value="1"/>
</dbReference>
<dbReference type="InterPro" id="IPR000210">
    <property type="entry name" value="BTB/POZ_dom"/>
</dbReference>
<keyword evidence="6" id="KW-1185">Reference proteome</keyword>
<evidence type="ECO:0000256" key="3">
    <source>
        <dbReference type="SAM" id="MobiDB-lite"/>
    </source>
</evidence>